<evidence type="ECO:0000313" key="4">
    <source>
        <dbReference type="EMBL" id="MDQ2586377.1"/>
    </source>
</evidence>
<dbReference type="PANTHER" id="PTHR43877">
    <property type="entry name" value="AMINOALKYLPHOSPHONATE N-ACETYLTRANSFERASE-RELATED-RELATED"/>
    <property type="match status" value="1"/>
</dbReference>
<dbReference type="InterPro" id="IPR050832">
    <property type="entry name" value="Bact_Acetyltransf"/>
</dbReference>
<dbReference type="PANTHER" id="PTHR43877:SF1">
    <property type="entry name" value="ACETYLTRANSFERASE"/>
    <property type="match status" value="1"/>
</dbReference>
<keyword evidence="2" id="KW-0012">Acyltransferase</keyword>
<proteinExistence type="predicted"/>
<gene>
    <name evidence="4" type="ORF">CKY47_20755</name>
</gene>
<dbReference type="Pfam" id="PF00583">
    <property type="entry name" value="Acetyltransf_1"/>
    <property type="match status" value="1"/>
</dbReference>
<organism evidence="4 5">
    <name type="scientific">Saccharothrix yanglingensis</name>
    <dbReference type="NCBI Taxonomy" id="659496"/>
    <lineage>
        <taxon>Bacteria</taxon>
        <taxon>Bacillati</taxon>
        <taxon>Actinomycetota</taxon>
        <taxon>Actinomycetes</taxon>
        <taxon>Pseudonocardiales</taxon>
        <taxon>Pseudonocardiaceae</taxon>
        <taxon>Saccharothrix</taxon>
    </lineage>
</organism>
<evidence type="ECO:0000313" key="5">
    <source>
        <dbReference type="Proteomes" id="UP001225605"/>
    </source>
</evidence>
<keyword evidence="5" id="KW-1185">Reference proteome</keyword>
<dbReference type="Gene3D" id="3.40.630.30">
    <property type="match status" value="1"/>
</dbReference>
<dbReference type="EMBL" id="NSDM01000008">
    <property type="protein sequence ID" value="MDQ2586377.1"/>
    <property type="molecule type" value="Genomic_DNA"/>
</dbReference>
<dbReference type="SUPFAM" id="SSF55729">
    <property type="entry name" value="Acyl-CoA N-acyltransferases (Nat)"/>
    <property type="match status" value="1"/>
</dbReference>
<dbReference type="InterPro" id="IPR000182">
    <property type="entry name" value="GNAT_dom"/>
</dbReference>
<keyword evidence="1" id="KW-0808">Transferase</keyword>
<dbReference type="PROSITE" id="PS51186">
    <property type="entry name" value="GNAT"/>
    <property type="match status" value="1"/>
</dbReference>
<reference evidence="4 5" key="1">
    <citation type="submission" date="2017-06" db="EMBL/GenBank/DDBJ databases">
        <title>Cultured bacterium strain Saccharothrix yanglingensis Hhs.015.</title>
        <authorList>
            <person name="Xia Y."/>
        </authorList>
    </citation>
    <scope>NUCLEOTIDE SEQUENCE [LARGE SCALE GENOMIC DNA]</scope>
    <source>
        <strain evidence="4 5">Hhs.015</strain>
    </source>
</reference>
<evidence type="ECO:0000259" key="3">
    <source>
        <dbReference type="PROSITE" id="PS51186"/>
    </source>
</evidence>
<name>A0ABU0X314_9PSEU</name>
<dbReference type="InterPro" id="IPR016181">
    <property type="entry name" value="Acyl_CoA_acyltransferase"/>
</dbReference>
<dbReference type="RefSeq" id="WP_306747611.1">
    <property type="nucleotide sequence ID" value="NZ_NSDM01000008.1"/>
</dbReference>
<evidence type="ECO:0000256" key="1">
    <source>
        <dbReference type="ARBA" id="ARBA00022679"/>
    </source>
</evidence>
<comment type="caution">
    <text evidence="4">The sequence shown here is derived from an EMBL/GenBank/DDBJ whole genome shotgun (WGS) entry which is preliminary data.</text>
</comment>
<evidence type="ECO:0000256" key="2">
    <source>
        <dbReference type="ARBA" id="ARBA00023315"/>
    </source>
</evidence>
<dbReference type="Proteomes" id="UP001225605">
    <property type="component" value="Unassembled WGS sequence"/>
</dbReference>
<accession>A0ABU0X314</accession>
<protein>
    <submittedName>
        <fullName evidence="4">GNAT family N-acetyltransferase</fullName>
    </submittedName>
</protein>
<sequence length="183" mass="19111">MADAAVRTAEPDDVAEIARIHRDTWRTAYRDLVPGEVLAGLDVARTAPAWAEAVGGGQVLVATEGRWLVGFCVAGAAPADDVARADGSLPPDAATTALVSVLVEPRWGRRGHGGRLLAAAAARLREAGATRGVAWVPEADRASTGFYAKAEWTPDGTVRTLDALGRPLREIRVSGGLTLLLSP</sequence>
<feature type="domain" description="N-acetyltransferase" evidence="3">
    <location>
        <begin position="4"/>
        <end position="183"/>
    </location>
</feature>